<accession>A0A9D4ZT30</accession>
<keyword evidence="1" id="KW-0862">Zinc</keyword>
<evidence type="ECO:0000256" key="2">
    <source>
        <dbReference type="SAM" id="MobiDB-lite"/>
    </source>
</evidence>
<organism evidence="4 5">
    <name type="scientific">Adiantum capillus-veneris</name>
    <name type="common">Maidenhair fern</name>
    <dbReference type="NCBI Taxonomy" id="13818"/>
    <lineage>
        <taxon>Eukaryota</taxon>
        <taxon>Viridiplantae</taxon>
        <taxon>Streptophyta</taxon>
        <taxon>Embryophyta</taxon>
        <taxon>Tracheophyta</taxon>
        <taxon>Polypodiopsida</taxon>
        <taxon>Polypodiidae</taxon>
        <taxon>Polypodiales</taxon>
        <taxon>Pteridineae</taxon>
        <taxon>Pteridaceae</taxon>
        <taxon>Vittarioideae</taxon>
        <taxon>Adiantum</taxon>
    </lineage>
</organism>
<evidence type="ECO:0000256" key="1">
    <source>
        <dbReference type="PROSITE-ProRule" id="PRU00047"/>
    </source>
</evidence>
<proteinExistence type="predicted"/>
<comment type="caution">
    <text evidence="4">The sequence shown here is derived from an EMBL/GenBank/DDBJ whole genome shotgun (WGS) entry which is preliminary data.</text>
</comment>
<name>A0A9D4ZT30_ADICA</name>
<sequence length="185" mass="20121">MGSHNRPCHRCGKSGHLARYCSMSTCFRCNGEEQERTHQISCHKCGRKGHIARFCNDPFAKAAEVERHERQQALASARTPGVNRGRDVRSFEKDQQSDRVLPIQSQVAAAPIDTKKRHAPNSVQSVVSRRLKIVGVKSDNGAQKLAQSTKSLKPTQISGASQWQGLVGYGSDDSDDDDGPGGAPG</sequence>
<dbReference type="SMART" id="SM00343">
    <property type="entry name" value="ZnF_C2HC"/>
    <property type="match status" value="2"/>
</dbReference>
<dbReference type="OrthoDB" id="1936950at2759"/>
<feature type="region of interest" description="Disordered" evidence="2">
    <location>
        <begin position="164"/>
        <end position="185"/>
    </location>
</feature>
<dbReference type="EMBL" id="JABFUD020000001">
    <property type="protein sequence ID" value="KAI5084265.1"/>
    <property type="molecule type" value="Genomic_DNA"/>
</dbReference>
<reference evidence="4" key="1">
    <citation type="submission" date="2021-01" db="EMBL/GenBank/DDBJ databases">
        <title>Adiantum capillus-veneris genome.</title>
        <authorList>
            <person name="Fang Y."/>
            <person name="Liao Q."/>
        </authorList>
    </citation>
    <scope>NUCLEOTIDE SEQUENCE</scope>
    <source>
        <strain evidence="4">H3</strain>
        <tissue evidence="4">Leaf</tissue>
    </source>
</reference>
<dbReference type="InterPro" id="IPR036875">
    <property type="entry name" value="Znf_CCHC_sf"/>
</dbReference>
<dbReference type="Proteomes" id="UP000886520">
    <property type="component" value="Chromosome 1"/>
</dbReference>
<evidence type="ECO:0000313" key="4">
    <source>
        <dbReference type="EMBL" id="KAI5084265.1"/>
    </source>
</evidence>
<dbReference type="SUPFAM" id="SSF57756">
    <property type="entry name" value="Retrovirus zinc finger-like domains"/>
    <property type="match status" value="1"/>
</dbReference>
<dbReference type="Pfam" id="PF00098">
    <property type="entry name" value="zf-CCHC"/>
    <property type="match status" value="2"/>
</dbReference>
<dbReference type="GO" id="GO:0003676">
    <property type="term" value="F:nucleic acid binding"/>
    <property type="evidence" value="ECO:0007669"/>
    <property type="project" value="InterPro"/>
</dbReference>
<dbReference type="InterPro" id="IPR001878">
    <property type="entry name" value="Znf_CCHC"/>
</dbReference>
<protein>
    <recommendedName>
        <fullName evidence="3">CCHC-type domain-containing protein</fullName>
    </recommendedName>
</protein>
<keyword evidence="1" id="KW-0863">Zinc-finger</keyword>
<dbReference type="Gene3D" id="4.10.60.10">
    <property type="entry name" value="Zinc finger, CCHC-type"/>
    <property type="match status" value="1"/>
</dbReference>
<dbReference type="GO" id="GO:0008270">
    <property type="term" value="F:zinc ion binding"/>
    <property type="evidence" value="ECO:0007669"/>
    <property type="project" value="UniProtKB-KW"/>
</dbReference>
<keyword evidence="1" id="KW-0479">Metal-binding</keyword>
<feature type="domain" description="CCHC-type" evidence="3">
    <location>
        <begin position="42"/>
        <end position="55"/>
    </location>
</feature>
<feature type="compositionally biased region" description="Basic and acidic residues" evidence="2">
    <location>
        <begin position="84"/>
        <end position="97"/>
    </location>
</feature>
<keyword evidence="5" id="KW-1185">Reference proteome</keyword>
<feature type="region of interest" description="Disordered" evidence="2">
    <location>
        <begin position="72"/>
        <end position="99"/>
    </location>
</feature>
<dbReference type="PROSITE" id="PS50158">
    <property type="entry name" value="ZF_CCHC"/>
    <property type="match status" value="2"/>
</dbReference>
<evidence type="ECO:0000259" key="3">
    <source>
        <dbReference type="PROSITE" id="PS50158"/>
    </source>
</evidence>
<gene>
    <name evidence="4" type="ORF">GOP47_0000434</name>
</gene>
<evidence type="ECO:0000313" key="5">
    <source>
        <dbReference type="Proteomes" id="UP000886520"/>
    </source>
</evidence>
<dbReference type="AlphaFoldDB" id="A0A9D4ZT30"/>
<feature type="domain" description="CCHC-type" evidence="3">
    <location>
        <begin position="8"/>
        <end position="21"/>
    </location>
</feature>